<dbReference type="InterPro" id="IPR036034">
    <property type="entry name" value="PDZ_sf"/>
</dbReference>
<dbReference type="GO" id="GO:0005634">
    <property type="term" value="C:nucleus"/>
    <property type="evidence" value="ECO:0007669"/>
    <property type="project" value="TreeGrafter"/>
</dbReference>
<dbReference type="PANTHER" id="PTHR45945">
    <property type="entry name" value="REGULATOR OF G-PROTEIN SIGNALING LOCO"/>
    <property type="match status" value="1"/>
</dbReference>
<dbReference type="InterPro" id="IPR046995">
    <property type="entry name" value="RGS10/12/14-like"/>
</dbReference>
<dbReference type="SMART" id="SM00228">
    <property type="entry name" value="PDZ"/>
    <property type="match status" value="1"/>
</dbReference>
<evidence type="ECO:0000313" key="1">
    <source>
        <dbReference type="EMBL" id="VDO82514.1"/>
    </source>
</evidence>
<dbReference type="PANTHER" id="PTHR45945:SF2">
    <property type="entry name" value="REGULATOR OF G-PROTEIN SIGNALING 14"/>
    <property type="match status" value="1"/>
</dbReference>
<protein>
    <submittedName>
        <fullName evidence="1">Uncharacterized protein</fullName>
    </submittedName>
</protein>
<dbReference type="PROSITE" id="PS50106">
    <property type="entry name" value="PDZ"/>
    <property type="match status" value="1"/>
</dbReference>
<keyword evidence="2" id="KW-1185">Reference proteome</keyword>
<dbReference type="GO" id="GO:0005737">
    <property type="term" value="C:cytoplasm"/>
    <property type="evidence" value="ECO:0007669"/>
    <property type="project" value="TreeGrafter"/>
</dbReference>
<dbReference type="GO" id="GO:0008277">
    <property type="term" value="P:regulation of G protein-coupled receptor signaling pathway"/>
    <property type="evidence" value="ECO:0007669"/>
    <property type="project" value="TreeGrafter"/>
</dbReference>
<name>A0A183LXW1_9TREM</name>
<dbReference type="GO" id="GO:0005096">
    <property type="term" value="F:GTPase activator activity"/>
    <property type="evidence" value="ECO:0007669"/>
    <property type="project" value="InterPro"/>
</dbReference>
<evidence type="ECO:0000313" key="2">
    <source>
        <dbReference type="Proteomes" id="UP000277204"/>
    </source>
</evidence>
<gene>
    <name evidence="1" type="ORF">SMRZ_LOCUS8636</name>
</gene>
<dbReference type="STRING" id="48269.A0A183LXW1"/>
<dbReference type="GO" id="GO:0051301">
    <property type="term" value="P:cell division"/>
    <property type="evidence" value="ECO:0007669"/>
    <property type="project" value="TreeGrafter"/>
</dbReference>
<dbReference type="Pfam" id="PF00595">
    <property type="entry name" value="PDZ"/>
    <property type="match status" value="1"/>
</dbReference>
<organism evidence="1 2">
    <name type="scientific">Schistosoma margrebowiei</name>
    <dbReference type="NCBI Taxonomy" id="48269"/>
    <lineage>
        <taxon>Eukaryota</taxon>
        <taxon>Metazoa</taxon>
        <taxon>Spiralia</taxon>
        <taxon>Lophotrochozoa</taxon>
        <taxon>Platyhelminthes</taxon>
        <taxon>Trematoda</taxon>
        <taxon>Digenea</taxon>
        <taxon>Strigeidida</taxon>
        <taxon>Schistosomatoidea</taxon>
        <taxon>Schistosomatidae</taxon>
        <taxon>Schistosoma</taxon>
    </lineage>
</organism>
<dbReference type="InterPro" id="IPR001478">
    <property type="entry name" value="PDZ"/>
</dbReference>
<reference evidence="1 2" key="1">
    <citation type="submission" date="2018-11" db="EMBL/GenBank/DDBJ databases">
        <authorList>
            <consortium name="Pathogen Informatics"/>
        </authorList>
    </citation>
    <scope>NUCLEOTIDE SEQUENCE [LARGE SCALE GENOMIC DNA]</scope>
    <source>
        <strain evidence="1 2">Zambia</strain>
    </source>
</reference>
<dbReference type="Proteomes" id="UP000277204">
    <property type="component" value="Unassembled WGS sequence"/>
</dbReference>
<sequence length="243" mass="27670">MKRICWKESNDEVLRWHKVYLVKCSQLPSSCLMPRIVEIPRSPSGYGFRLKNERPCLIDHVLTGSNAEKSGVRAGDILLKVNGVDVINFTHEEVASLVWQCHKLFIEVFFSEHKTYSRTTSVLIYAGCVSVPTGFTSHTEELSILRRKTNSVVNKIHVHAISICLVDIHLGVLQVHLHDTFTAKYPVSCLYSAGHVDSDEKFLYIVTRSKNKGNTNTKKVSENRGEFWLFIICVSIFLRRFSA</sequence>
<dbReference type="GO" id="GO:0007051">
    <property type="term" value="P:spindle organization"/>
    <property type="evidence" value="ECO:0007669"/>
    <property type="project" value="TreeGrafter"/>
</dbReference>
<proteinExistence type="predicted"/>
<dbReference type="EMBL" id="UZAI01003822">
    <property type="protein sequence ID" value="VDO82514.1"/>
    <property type="molecule type" value="Genomic_DNA"/>
</dbReference>
<dbReference type="GO" id="GO:0005886">
    <property type="term" value="C:plasma membrane"/>
    <property type="evidence" value="ECO:0007669"/>
    <property type="project" value="TreeGrafter"/>
</dbReference>
<dbReference type="Gene3D" id="2.30.42.10">
    <property type="match status" value="1"/>
</dbReference>
<dbReference type="SUPFAM" id="SSF50156">
    <property type="entry name" value="PDZ domain-like"/>
    <property type="match status" value="1"/>
</dbReference>
<dbReference type="AlphaFoldDB" id="A0A183LXW1"/>
<accession>A0A183LXW1</accession>